<accession>A0AAD2GBZ7</accession>
<dbReference type="InterPro" id="IPR058923">
    <property type="entry name" value="RCC1-like_dom"/>
</dbReference>
<feature type="domain" description="RCC1-like" evidence="5">
    <location>
        <begin position="103"/>
        <end position="569"/>
    </location>
</feature>
<feature type="repeat" description="RCC1" evidence="3">
    <location>
        <begin position="157"/>
        <end position="214"/>
    </location>
</feature>
<keyword evidence="7" id="KW-1185">Reference proteome</keyword>
<feature type="repeat" description="RCC1" evidence="3">
    <location>
        <begin position="398"/>
        <end position="449"/>
    </location>
</feature>
<gene>
    <name evidence="6" type="ORF">CYCCA115_LOCUS23774</name>
</gene>
<dbReference type="InterPro" id="IPR009091">
    <property type="entry name" value="RCC1/BLIP-II"/>
</dbReference>
<keyword evidence="2" id="KW-0677">Repeat</keyword>
<evidence type="ECO:0000256" key="1">
    <source>
        <dbReference type="ARBA" id="ARBA00022658"/>
    </source>
</evidence>
<dbReference type="Proteomes" id="UP001295423">
    <property type="component" value="Unassembled WGS sequence"/>
</dbReference>
<comment type="caution">
    <text evidence="6">The sequence shown here is derived from an EMBL/GenBank/DDBJ whole genome shotgun (WGS) entry which is preliminary data.</text>
</comment>
<dbReference type="Pfam" id="PF25390">
    <property type="entry name" value="WD40_RLD"/>
    <property type="match status" value="1"/>
</dbReference>
<name>A0AAD2GBZ7_9STRA</name>
<dbReference type="InterPro" id="IPR000408">
    <property type="entry name" value="Reg_chr_condens"/>
</dbReference>
<dbReference type="PANTHER" id="PTHR45982">
    <property type="entry name" value="REGULATOR OF CHROMOSOME CONDENSATION"/>
    <property type="match status" value="1"/>
</dbReference>
<feature type="repeat" description="RCC1" evidence="3">
    <location>
        <begin position="101"/>
        <end position="156"/>
    </location>
</feature>
<organism evidence="6 7">
    <name type="scientific">Cylindrotheca closterium</name>
    <dbReference type="NCBI Taxonomy" id="2856"/>
    <lineage>
        <taxon>Eukaryota</taxon>
        <taxon>Sar</taxon>
        <taxon>Stramenopiles</taxon>
        <taxon>Ochrophyta</taxon>
        <taxon>Bacillariophyta</taxon>
        <taxon>Bacillariophyceae</taxon>
        <taxon>Bacillariophycidae</taxon>
        <taxon>Bacillariales</taxon>
        <taxon>Bacillariaceae</taxon>
        <taxon>Cylindrotheca</taxon>
    </lineage>
</organism>
<feature type="region of interest" description="Disordered" evidence="4">
    <location>
        <begin position="1"/>
        <end position="46"/>
    </location>
</feature>
<dbReference type="Gene3D" id="2.130.10.30">
    <property type="entry name" value="Regulator of chromosome condensation 1/beta-lactamase-inhibitor protein II"/>
    <property type="match status" value="1"/>
</dbReference>
<evidence type="ECO:0000313" key="7">
    <source>
        <dbReference type="Proteomes" id="UP001295423"/>
    </source>
</evidence>
<dbReference type="EMBL" id="CAKOGP040002424">
    <property type="protein sequence ID" value="CAJ1969562.1"/>
    <property type="molecule type" value="Genomic_DNA"/>
</dbReference>
<dbReference type="InterPro" id="IPR051553">
    <property type="entry name" value="Ran_GTPase-activating"/>
</dbReference>
<evidence type="ECO:0000259" key="5">
    <source>
        <dbReference type="Pfam" id="PF25390"/>
    </source>
</evidence>
<reference evidence="6" key="1">
    <citation type="submission" date="2023-08" db="EMBL/GenBank/DDBJ databases">
        <authorList>
            <person name="Audoor S."/>
            <person name="Bilcke G."/>
        </authorList>
    </citation>
    <scope>NUCLEOTIDE SEQUENCE</scope>
</reference>
<feature type="repeat" description="RCC1" evidence="3">
    <location>
        <begin position="510"/>
        <end position="573"/>
    </location>
</feature>
<sequence>MMSSSKKRSATDGGFSQGDDDSEMKARKQRVKVSSPSKKSLQNSQFLDDKKSLWQQAMEQLNEQTKKVLNRAKTDDDVFFACMEYTRHRDWITQRYNPACGRVVSMGSDDCNQLGVAASADADKECEYPPTFVNLDGSKVAHVAGGGLHSLVLTVDGKVYSFGNNDDNALGRGEIHEDRLHLAEPIKEGFRPDDRNRIVGIDAGDSHSLFLSILGNVYQSGMYKDVDSGKFHDVPIGTNESPKGSNVYPTLVDLPGPVREIKAGEAFNAALLEDGNLYTWGMGHFGQLARSKTMGADLKKDEKGNSIPGVYELGKMWIGEEYETDEQEKDGDGNLKFDEKGNPVWATAYRYHEDLIKEKFLKPAPVIWANPYPKRSVLSLACGELFILVVARDEGYDTNVYSAGHNGFGQLGHGDKHERHELTPIKFFERKLIKKVSAGTSHGLALDMAGNAVFAWGRSDYGQLGHTDDIKGGDIEMSPQQIAFPESLGSTRIRDIAAGSSISMAITEENDVYTWGFGETCATGHLASAEDIKRPKKLDVLRQALKRGGAKSKNCHVLEGTGGAQHSLMILECFS</sequence>
<keyword evidence="1" id="KW-0344">Guanine-nucleotide releasing factor</keyword>
<feature type="compositionally biased region" description="Polar residues" evidence="4">
    <location>
        <begin position="32"/>
        <end position="46"/>
    </location>
</feature>
<evidence type="ECO:0000256" key="2">
    <source>
        <dbReference type="ARBA" id="ARBA00022737"/>
    </source>
</evidence>
<feature type="repeat" description="RCC1" evidence="3">
    <location>
        <begin position="451"/>
        <end position="509"/>
    </location>
</feature>
<proteinExistence type="predicted"/>
<dbReference type="PRINTS" id="PR00633">
    <property type="entry name" value="RCCNDNSATION"/>
</dbReference>
<protein>
    <recommendedName>
        <fullName evidence="5">RCC1-like domain-containing protein</fullName>
    </recommendedName>
</protein>
<evidence type="ECO:0000256" key="3">
    <source>
        <dbReference type="PROSITE-ProRule" id="PRU00235"/>
    </source>
</evidence>
<dbReference type="PROSITE" id="PS50012">
    <property type="entry name" value="RCC1_3"/>
    <property type="match status" value="5"/>
</dbReference>
<evidence type="ECO:0000313" key="6">
    <source>
        <dbReference type="EMBL" id="CAJ1969562.1"/>
    </source>
</evidence>
<evidence type="ECO:0000256" key="4">
    <source>
        <dbReference type="SAM" id="MobiDB-lite"/>
    </source>
</evidence>
<dbReference type="SUPFAM" id="SSF50985">
    <property type="entry name" value="RCC1/BLIP-II"/>
    <property type="match status" value="1"/>
</dbReference>
<dbReference type="PANTHER" id="PTHR45982:SF1">
    <property type="entry name" value="REGULATOR OF CHROMOSOME CONDENSATION"/>
    <property type="match status" value="1"/>
</dbReference>
<dbReference type="PROSITE" id="PS00626">
    <property type="entry name" value="RCC1_2"/>
    <property type="match status" value="1"/>
</dbReference>
<dbReference type="AlphaFoldDB" id="A0AAD2GBZ7"/>